<dbReference type="Proteomes" id="UP001153076">
    <property type="component" value="Unassembled WGS sequence"/>
</dbReference>
<proteinExistence type="predicted"/>
<evidence type="ECO:0000256" key="1">
    <source>
        <dbReference type="SAM" id="MobiDB-lite"/>
    </source>
</evidence>
<dbReference type="EMBL" id="JAKOGI010000415">
    <property type="protein sequence ID" value="KAJ8435405.1"/>
    <property type="molecule type" value="Genomic_DNA"/>
</dbReference>
<protein>
    <submittedName>
        <fullName evidence="2">Uncharacterized protein</fullName>
    </submittedName>
</protein>
<keyword evidence="3" id="KW-1185">Reference proteome</keyword>
<feature type="region of interest" description="Disordered" evidence="1">
    <location>
        <begin position="22"/>
        <end position="77"/>
    </location>
</feature>
<feature type="compositionally biased region" description="Basic and acidic residues" evidence="1">
    <location>
        <begin position="30"/>
        <end position="71"/>
    </location>
</feature>
<evidence type="ECO:0000313" key="3">
    <source>
        <dbReference type="Proteomes" id="UP001153076"/>
    </source>
</evidence>
<gene>
    <name evidence="2" type="ORF">Cgig2_009656</name>
</gene>
<comment type="caution">
    <text evidence="2">The sequence shown here is derived from an EMBL/GenBank/DDBJ whole genome shotgun (WGS) entry which is preliminary data.</text>
</comment>
<accession>A0A9Q1QC30</accession>
<reference evidence="2" key="1">
    <citation type="submission" date="2022-04" db="EMBL/GenBank/DDBJ databases">
        <title>Carnegiea gigantea Genome sequencing and assembly v2.</title>
        <authorList>
            <person name="Copetti D."/>
            <person name="Sanderson M.J."/>
            <person name="Burquez A."/>
            <person name="Wojciechowski M.F."/>
        </authorList>
    </citation>
    <scope>NUCLEOTIDE SEQUENCE</scope>
    <source>
        <strain evidence="2">SGP5-SGP5p</strain>
        <tissue evidence="2">Aerial part</tissue>
    </source>
</reference>
<evidence type="ECO:0000313" key="2">
    <source>
        <dbReference type="EMBL" id="KAJ8435405.1"/>
    </source>
</evidence>
<organism evidence="2 3">
    <name type="scientific">Carnegiea gigantea</name>
    <dbReference type="NCBI Taxonomy" id="171969"/>
    <lineage>
        <taxon>Eukaryota</taxon>
        <taxon>Viridiplantae</taxon>
        <taxon>Streptophyta</taxon>
        <taxon>Embryophyta</taxon>
        <taxon>Tracheophyta</taxon>
        <taxon>Spermatophyta</taxon>
        <taxon>Magnoliopsida</taxon>
        <taxon>eudicotyledons</taxon>
        <taxon>Gunneridae</taxon>
        <taxon>Pentapetalae</taxon>
        <taxon>Caryophyllales</taxon>
        <taxon>Cactineae</taxon>
        <taxon>Cactaceae</taxon>
        <taxon>Cactoideae</taxon>
        <taxon>Echinocereeae</taxon>
        <taxon>Carnegiea</taxon>
    </lineage>
</organism>
<sequence length="165" mass="19370">MLERMQARMDEREKKMELIVATLQALTKGPPKEDGDKSHNKEILSIRGEDWGKGEEDDKKKEGEDEKDSPQHLKFTPFKNCPTLRNVGMLVKEEVVRETTTKTTNNVKSIYHNREKKDNGFISEEVHGLKYFLSKNMMNLMLIKPKMGSTWKFKNYDPNKYCKYH</sequence>
<name>A0A9Q1QC30_9CARY</name>
<dbReference type="AlphaFoldDB" id="A0A9Q1QC30"/>